<feature type="domain" description="Glycosyltransferase subfamily 4-like N-terminal" evidence="1">
    <location>
        <begin position="106"/>
        <end position="169"/>
    </location>
</feature>
<dbReference type="GO" id="GO:0016757">
    <property type="term" value="F:glycosyltransferase activity"/>
    <property type="evidence" value="ECO:0007669"/>
    <property type="project" value="UniProtKB-KW"/>
</dbReference>
<accession>A0ABV1QKA3</accession>
<dbReference type="Gene3D" id="3.40.50.2000">
    <property type="entry name" value="Glycogen Phosphorylase B"/>
    <property type="match status" value="2"/>
</dbReference>
<evidence type="ECO:0000313" key="2">
    <source>
        <dbReference type="EMBL" id="MER2249828.1"/>
    </source>
</evidence>
<evidence type="ECO:0000259" key="1">
    <source>
        <dbReference type="Pfam" id="PF13477"/>
    </source>
</evidence>
<dbReference type="Proteomes" id="UP001480955">
    <property type="component" value="Unassembled WGS sequence"/>
</dbReference>
<proteinExistence type="predicted"/>
<dbReference type="Pfam" id="PF13692">
    <property type="entry name" value="Glyco_trans_1_4"/>
    <property type="match status" value="1"/>
</dbReference>
<dbReference type="SUPFAM" id="SSF53756">
    <property type="entry name" value="UDP-Glycosyltransferase/glycogen phosphorylase"/>
    <property type="match status" value="1"/>
</dbReference>
<dbReference type="Pfam" id="PF13477">
    <property type="entry name" value="Glyco_trans_4_2"/>
    <property type="match status" value="1"/>
</dbReference>
<name>A0ABV1QKA3_9HYPH</name>
<gene>
    <name evidence="2" type="ORF">ABS772_07855</name>
</gene>
<comment type="caution">
    <text evidence="2">The sequence shown here is derived from an EMBL/GenBank/DDBJ whole genome shotgun (WGS) entry which is preliminary data.</text>
</comment>
<protein>
    <submittedName>
        <fullName evidence="2">Glycosyltransferase</fullName>
        <ecNumber evidence="2">2.4.-.-</ecNumber>
    </submittedName>
</protein>
<dbReference type="PANTHER" id="PTHR12526">
    <property type="entry name" value="GLYCOSYLTRANSFERASE"/>
    <property type="match status" value="1"/>
</dbReference>
<reference evidence="2 3" key="1">
    <citation type="submission" date="2024-06" db="EMBL/GenBank/DDBJ databases">
        <authorList>
            <person name="Campbell A.G."/>
        </authorList>
    </citation>
    <scope>NUCLEOTIDE SEQUENCE [LARGE SCALE GENOMIC DNA]</scope>
    <source>
        <strain evidence="2 3">EM12</strain>
    </source>
</reference>
<keyword evidence="2" id="KW-0808">Transferase</keyword>
<keyword evidence="3" id="KW-1185">Reference proteome</keyword>
<dbReference type="EC" id="2.4.-.-" evidence="2"/>
<sequence>MTERRTERLPTILVVGMQNSVHLARWINMMRGGFARFIVMPVYFASPAPELDPCLPVVSRSDVEALAPGEVGIFSLTKPEAKRVADWYADRAAGRLFPAAIGMEASPSLIQTDELVTAIRALQPDIVHTMEVQLAGYLALGAKRHLGRAMPPWLLSNWGSDIYLYHRLPQHRPVVLELVQAVDGYLAECRRDVQLVRRLGLKGHAFDPMPASGGVDFSTVPALDRLSPPSQRNTILVKGYHGWSGRGMHILSALHLAAPALHGYRIRVQFCSAAMLEMMQAMAESDGLDIAPVPYAPTHEEALARIAEARIVVGIGISDGIGTTLLEAMSYGAFPIKATTSCACEWIRNGRDGIIVDPHDVKSLAEAIVRAASDDALVDAAAPRNRACVEERWDVDRNNAAAQSIYRHMFGDARRTAMTAA</sequence>
<evidence type="ECO:0000313" key="3">
    <source>
        <dbReference type="Proteomes" id="UP001480955"/>
    </source>
</evidence>
<dbReference type="RefSeq" id="WP_350393537.1">
    <property type="nucleotide sequence ID" value="NZ_JBELQE010000049.1"/>
</dbReference>
<organism evidence="2 3">
    <name type="scientific">Methylorubrum podarium</name>
    <dbReference type="NCBI Taxonomy" id="200476"/>
    <lineage>
        <taxon>Bacteria</taxon>
        <taxon>Pseudomonadati</taxon>
        <taxon>Pseudomonadota</taxon>
        <taxon>Alphaproteobacteria</taxon>
        <taxon>Hyphomicrobiales</taxon>
        <taxon>Methylobacteriaceae</taxon>
        <taxon>Methylorubrum</taxon>
    </lineage>
</organism>
<dbReference type="InterPro" id="IPR028098">
    <property type="entry name" value="Glyco_trans_4-like_N"/>
</dbReference>
<keyword evidence="2" id="KW-0328">Glycosyltransferase</keyword>
<dbReference type="EMBL" id="JBELQE010000049">
    <property type="protein sequence ID" value="MER2249828.1"/>
    <property type="molecule type" value="Genomic_DNA"/>
</dbReference>